<dbReference type="InterPro" id="IPR012347">
    <property type="entry name" value="Ferritin-like"/>
</dbReference>
<keyword evidence="4" id="KW-1185">Reference proteome</keyword>
<sequence length="232" mass="24768">MPDQSRFQPAAPPDGNRSADPTRAEGFADLLGLLAMGALLAFDRIAADARLAPDLARRAALSEMAAAEVEVYRRLAGQLEALGVEPEAVMAPYLPALEAYHARTVPTDWWEALTKAYVGNGIADDFHRVAAGRLDPAGRDAVLSALHASAYQQYAAVEIRTAIDGSPELGSRLSMWARRLVGEGLSQAQSVAAGQPALARLVLDGDPTRLVELHRRLVARHSDRMAAVGLSN</sequence>
<dbReference type="Gene3D" id="1.20.1260.10">
    <property type="match status" value="1"/>
</dbReference>
<feature type="region of interest" description="Disordered" evidence="1">
    <location>
        <begin position="1"/>
        <end position="22"/>
    </location>
</feature>
<organism evidence="3 4">
    <name type="scientific">Pilimelia columellifera subsp. columellifera</name>
    <dbReference type="NCBI Taxonomy" id="706583"/>
    <lineage>
        <taxon>Bacteria</taxon>
        <taxon>Bacillati</taxon>
        <taxon>Actinomycetota</taxon>
        <taxon>Actinomycetes</taxon>
        <taxon>Micromonosporales</taxon>
        <taxon>Micromonosporaceae</taxon>
        <taxon>Pilimelia</taxon>
    </lineage>
</organism>
<dbReference type="EMBL" id="BAAARY010000005">
    <property type="protein sequence ID" value="GAA2519644.1"/>
    <property type="molecule type" value="Genomic_DNA"/>
</dbReference>
<accession>A0ABN3NDV6</accession>
<protein>
    <submittedName>
        <fullName evidence="3">Ferritin-like domain-containing protein</fullName>
    </submittedName>
</protein>
<evidence type="ECO:0000313" key="3">
    <source>
        <dbReference type="EMBL" id="GAA2519644.1"/>
    </source>
</evidence>
<reference evidence="3 4" key="1">
    <citation type="journal article" date="2019" name="Int. J. Syst. Evol. Microbiol.">
        <title>The Global Catalogue of Microorganisms (GCM) 10K type strain sequencing project: providing services to taxonomists for standard genome sequencing and annotation.</title>
        <authorList>
            <consortium name="The Broad Institute Genomics Platform"/>
            <consortium name="The Broad Institute Genome Sequencing Center for Infectious Disease"/>
            <person name="Wu L."/>
            <person name="Ma J."/>
        </authorList>
    </citation>
    <scope>NUCLEOTIDE SEQUENCE [LARGE SCALE GENOMIC DNA]</scope>
    <source>
        <strain evidence="3 4">JCM 3367</strain>
    </source>
</reference>
<proteinExistence type="predicted"/>
<evidence type="ECO:0000259" key="2">
    <source>
        <dbReference type="Pfam" id="PF13794"/>
    </source>
</evidence>
<name>A0ABN3NDV6_9ACTN</name>
<dbReference type="InterPro" id="IPR059125">
    <property type="entry name" value="Ferritin_actino"/>
</dbReference>
<evidence type="ECO:0000256" key="1">
    <source>
        <dbReference type="SAM" id="MobiDB-lite"/>
    </source>
</evidence>
<feature type="domain" description="Ferritin-like" evidence="2">
    <location>
        <begin position="25"/>
        <end position="204"/>
    </location>
</feature>
<gene>
    <name evidence="3" type="ORF">GCM10010201_16050</name>
</gene>
<evidence type="ECO:0000313" key="4">
    <source>
        <dbReference type="Proteomes" id="UP001499978"/>
    </source>
</evidence>
<dbReference type="RefSeq" id="WP_344170596.1">
    <property type="nucleotide sequence ID" value="NZ_BAAARY010000005.1"/>
</dbReference>
<dbReference type="Proteomes" id="UP001499978">
    <property type="component" value="Unassembled WGS sequence"/>
</dbReference>
<comment type="caution">
    <text evidence="3">The sequence shown here is derived from an EMBL/GenBank/DDBJ whole genome shotgun (WGS) entry which is preliminary data.</text>
</comment>
<dbReference type="Pfam" id="PF13794">
    <property type="entry name" value="MiaE_2"/>
    <property type="match status" value="1"/>
</dbReference>